<dbReference type="OrthoDB" id="8582986at2"/>
<dbReference type="Proteomes" id="UP000027439">
    <property type="component" value="Unassembled WGS sequence"/>
</dbReference>
<dbReference type="InterPro" id="IPR050789">
    <property type="entry name" value="Diverse_Enzym_Activities"/>
</dbReference>
<dbReference type="GO" id="GO:0016787">
    <property type="term" value="F:hydrolase activity"/>
    <property type="evidence" value="ECO:0007669"/>
    <property type="project" value="UniProtKB-KW"/>
</dbReference>
<dbReference type="PANTHER" id="PTHR43283">
    <property type="entry name" value="BETA-LACTAMASE-RELATED"/>
    <property type="match status" value="1"/>
</dbReference>
<feature type="domain" description="Beta-lactamase-related" evidence="1">
    <location>
        <begin position="35"/>
        <end position="307"/>
    </location>
</feature>
<accession>A0A069NNN8</accession>
<evidence type="ECO:0000313" key="3">
    <source>
        <dbReference type="EMBL" id="KDR29154.1"/>
    </source>
</evidence>
<dbReference type="Proteomes" id="UP000597138">
    <property type="component" value="Unassembled WGS sequence"/>
</dbReference>
<keyword evidence="2" id="KW-0378">Hydrolase</keyword>
<dbReference type="EMBL" id="JFHE01000032">
    <property type="protein sequence ID" value="KDR29154.1"/>
    <property type="molecule type" value="Genomic_DNA"/>
</dbReference>
<dbReference type="EMBL" id="BMEG01000004">
    <property type="protein sequence ID" value="GGD70593.1"/>
    <property type="molecule type" value="Genomic_DNA"/>
</dbReference>
<reference evidence="2" key="4">
    <citation type="submission" date="2024-05" db="EMBL/GenBank/DDBJ databases">
        <authorList>
            <person name="Sun Q."/>
            <person name="Zhou Y."/>
        </authorList>
    </citation>
    <scope>NUCLEOTIDE SEQUENCE</scope>
    <source>
        <strain evidence="2">CGMCC 1.11013</strain>
    </source>
</reference>
<dbReference type="SUPFAM" id="SSF56601">
    <property type="entry name" value="beta-lactamase/transpeptidase-like"/>
    <property type="match status" value="1"/>
</dbReference>
<keyword evidence="5" id="KW-1185">Reference proteome</keyword>
<dbReference type="eggNOG" id="COG1680">
    <property type="taxonomic scope" value="Bacteria"/>
</dbReference>
<protein>
    <submittedName>
        <fullName evidence="2">6-aminohexanoate-dimer hydrolase</fullName>
    </submittedName>
</protein>
<organism evidence="3 4">
    <name type="scientific">Caballeronia grimmiae</name>
    <dbReference type="NCBI Taxonomy" id="1071679"/>
    <lineage>
        <taxon>Bacteria</taxon>
        <taxon>Pseudomonadati</taxon>
        <taxon>Pseudomonadota</taxon>
        <taxon>Betaproteobacteria</taxon>
        <taxon>Burkholderiales</taxon>
        <taxon>Burkholderiaceae</taxon>
        <taxon>Caballeronia</taxon>
    </lineage>
</organism>
<evidence type="ECO:0000313" key="5">
    <source>
        <dbReference type="Proteomes" id="UP000597138"/>
    </source>
</evidence>
<dbReference type="InterPro" id="IPR001466">
    <property type="entry name" value="Beta-lactam-related"/>
</dbReference>
<sequence length="323" mass="35825">MRSNHESESNGRHQERHFTALREALEVEGSGVRTFVVVRDGHIAFEHYRSHASPDTLENINSVTKSVVGLAVGIALGEGLLPSLDAPICDFIDAARDSALDERVRSITLRHLLTMTAGFEWEQSDIDDCVLGPCERFSGDENRLTFVLSRPIVHAPGTQFVYDSHAVQLLTIAVENVAGKTLAQYVRERLFDPLGIDTDEWIADEDGHTFAGRGLMLRARDMAKLGTLMLDRGKWRDTQLVDASFIDDAISVHSEGGPPMHDARYGYLWWIASRYFFAAGFGEQFIFVSPEERIVAAVTSDNDDAAKHARALFEQHVIGIGGD</sequence>
<evidence type="ECO:0000313" key="2">
    <source>
        <dbReference type="EMBL" id="GGD70593.1"/>
    </source>
</evidence>
<proteinExistence type="predicted"/>
<dbReference type="AlphaFoldDB" id="A0A069NNN8"/>
<dbReference type="STRING" id="1071679.BG57_18435"/>
<name>A0A069NNN8_9BURK</name>
<reference evidence="2" key="1">
    <citation type="journal article" date="2014" name="Int. J. Syst. Evol. Microbiol.">
        <title>Complete genome of a new Firmicutes species belonging to the dominant human colonic microbiota ('Ruminococcus bicirculans') reveals two chromosomes and a selective capacity to utilize plant glucans.</title>
        <authorList>
            <consortium name="NISC Comparative Sequencing Program"/>
            <person name="Wegmann U."/>
            <person name="Louis P."/>
            <person name="Goesmann A."/>
            <person name="Henrissat B."/>
            <person name="Duncan S.H."/>
            <person name="Flint H.J."/>
        </authorList>
    </citation>
    <scope>NUCLEOTIDE SEQUENCE</scope>
    <source>
        <strain evidence="2">CGMCC 1.11013</strain>
    </source>
</reference>
<dbReference type="RefSeq" id="WP_035968743.1">
    <property type="nucleotide sequence ID" value="NZ_BMEG01000004.1"/>
</dbReference>
<dbReference type="InterPro" id="IPR012338">
    <property type="entry name" value="Beta-lactam/transpept-like"/>
</dbReference>
<evidence type="ECO:0000259" key="1">
    <source>
        <dbReference type="Pfam" id="PF00144"/>
    </source>
</evidence>
<dbReference type="Gene3D" id="3.40.710.10">
    <property type="entry name" value="DD-peptidase/beta-lactamase superfamily"/>
    <property type="match status" value="1"/>
</dbReference>
<gene>
    <name evidence="3" type="ORF">BG57_18435</name>
    <name evidence="2" type="ORF">GCM10010985_26340</name>
</gene>
<evidence type="ECO:0000313" key="4">
    <source>
        <dbReference type="Proteomes" id="UP000027439"/>
    </source>
</evidence>
<comment type="caution">
    <text evidence="3">The sequence shown here is derived from an EMBL/GenBank/DDBJ whole genome shotgun (WGS) entry which is preliminary data.</text>
</comment>
<dbReference type="Pfam" id="PF00144">
    <property type="entry name" value="Beta-lactamase"/>
    <property type="match status" value="1"/>
</dbReference>
<dbReference type="PANTHER" id="PTHR43283:SF7">
    <property type="entry name" value="BETA-LACTAMASE-RELATED DOMAIN-CONTAINING PROTEIN"/>
    <property type="match status" value="1"/>
</dbReference>
<reference evidence="3 4" key="2">
    <citation type="submission" date="2014-03" db="EMBL/GenBank/DDBJ databases">
        <title>Draft Genome Sequences of Four Burkholderia Strains.</title>
        <authorList>
            <person name="Liu X.Y."/>
            <person name="Li C.X."/>
            <person name="Xu J.H."/>
        </authorList>
    </citation>
    <scope>NUCLEOTIDE SEQUENCE [LARGE SCALE GENOMIC DNA]</scope>
    <source>
        <strain evidence="3 4">R27</strain>
    </source>
</reference>
<reference evidence="5" key="3">
    <citation type="journal article" date="2019" name="Int. J. Syst. Evol. Microbiol.">
        <title>The Global Catalogue of Microorganisms (GCM) 10K type strain sequencing project: providing services to taxonomists for standard genome sequencing and annotation.</title>
        <authorList>
            <consortium name="The Broad Institute Genomics Platform"/>
            <consortium name="The Broad Institute Genome Sequencing Center for Infectious Disease"/>
            <person name="Wu L."/>
            <person name="Ma J."/>
        </authorList>
    </citation>
    <scope>NUCLEOTIDE SEQUENCE [LARGE SCALE GENOMIC DNA]</scope>
    <source>
        <strain evidence="5">CGMCC 1.11013</strain>
    </source>
</reference>